<evidence type="ECO:0000313" key="2">
    <source>
        <dbReference type="EMBL" id="TQF73254.1"/>
    </source>
</evidence>
<evidence type="ECO:0000256" key="1">
    <source>
        <dbReference type="ARBA" id="ARBA00010554"/>
    </source>
</evidence>
<evidence type="ECO:0000313" key="3">
    <source>
        <dbReference type="Proteomes" id="UP000316256"/>
    </source>
</evidence>
<name>A0A541BLV6_9NOCA</name>
<dbReference type="Gene3D" id="3.30.70.120">
    <property type="match status" value="1"/>
</dbReference>
<keyword evidence="3" id="KW-1185">Reference proteome</keyword>
<accession>A0A541BLV6</accession>
<dbReference type="EMBL" id="VIGH01000003">
    <property type="protein sequence ID" value="TQF73254.1"/>
    <property type="molecule type" value="Genomic_DNA"/>
</dbReference>
<dbReference type="InterPro" id="IPR003793">
    <property type="entry name" value="UPF0166"/>
</dbReference>
<sequence length="115" mass="12716">MSYTTSSQTELRLSIILGQDDLWHHKPKYQEIVRRARDAGLSGASVWRGVEGYGASSHIHTTRLLDLADGLPVLVVILDEPTRVRAFVDTVAELLTQATVTLEDVERVHVAEVPA</sequence>
<dbReference type="Pfam" id="PF02641">
    <property type="entry name" value="DUF190"/>
    <property type="match status" value="1"/>
</dbReference>
<comment type="caution">
    <text evidence="2">The sequence shown here is derived from an EMBL/GenBank/DDBJ whole genome shotgun (WGS) entry which is preliminary data.</text>
</comment>
<dbReference type="AlphaFoldDB" id="A0A541BLV6"/>
<protein>
    <submittedName>
        <fullName evidence="2">DUF190 domain-containing protein</fullName>
    </submittedName>
</protein>
<reference evidence="2 3" key="1">
    <citation type="submission" date="2019-06" db="EMBL/GenBank/DDBJ databases">
        <title>Rhodococcus spaelei sp. nov., isolated from a cave.</title>
        <authorList>
            <person name="Lee S.D."/>
        </authorList>
    </citation>
    <scope>NUCLEOTIDE SEQUENCE [LARGE SCALE GENOMIC DNA]</scope>
    <source>
        <strain evidence="2 3">C9-5</strain>
    </source>
</reference>
<organism evidence="2 3">
    <name type="scientific">Rhodococcus spelaei</name>
    <dbReference type="NCBI Taxonomy" id="2546320"/>
    <lineage>
        <taxon>Bacteria</taxon>
        <taxon>Bacillati</taxon>
        <taxon>Actinomycetota</taxon>
        <taxon>Actinomycetes</taxon>
        <taxon>Mycobacteriales</taxon>
        <taxon>Nocardiaceae</taxon>
        <taxon>Rhodococcus</taxon>
    </lineage>
</organism>
<dbReference type="OrthoDB" id="9795599at2"/>
<gene>
    <name evidence="2" type="ORF">FK531_06915</name>
</gene>
<dbReference type="InterPro" id="IPR011322">
    <property type="entry name" value="N-reg_PII-like_a/b"/>
</dbReference>
<proteinExistence type="inferred from homology"/>
<dbReference type="InterPro" id="IPR015867">
    <property type="entry name" value="N-reg_PII/ATP_PRibTrfase_C"/>
</dbReference>
<dbReference type="RefSeq" id="WP_142096882.1">
    <property type="nucleotide sequence ID" value="NZ_VIGH01000003.1"/>
</dbReference>
<dbReference type="PANTHER" id="PTHR35983:SF1">
    <property type="entry name" value="UPF0166 PROTEIN TM_0021"/>
    <property type="match status" value="1"/>
</dbReference>
<dbReference type="PANTHER" id="PTHR35983">
    <property type="entry name" value="UPF0166 PROTEIN TM_0021"/>
    <property type="match status" value="1"/>
</dbReference>
<comment type="similarity">
    <text evidence="1">Belongs to the UPF0166 family.</text>
</comment>
<dbReference type="SUPFAM" id="SSF54913">
    <property type="entry name" value="GlnB-like"/>
    <property type="match status" value="1"/>
</dbReference>
<dbReference type="Proteomes" id="UP000316256">
    <property type="component" value="Unassembled WGS sequence"/>
</dbReference>